<dbReference type="EMBL" id="KQ092963">
    <property type="protein sequence ID" value="KMS94492.1"/>
    <property type="molecule type" value="Genomic_DNA"/>
</dbReference>
<proteinExistence type="predicted"/>
<dbReference type="OrthoDB" id="415597at2759"/>
<gene>
    <name evidence="1" type="ORF">BVRB_020870</name>
</gene>
<organism evidence="1 2">
    <name type="scientific">Beta vulgaris subsp. vulgaris</name>
    <name type="common">Beet</name>
    <dbReference type="NCBI Taxonomy" id="3555"/>
    <lineage>
        <taxon>Eukaryota</taxon>
        <taxon>Viridiplantae</taxon>
        <taxon>Streptophyta</taxon>
        <taxon>Embryophyta</taxon>
        <taxon>Tracheophyta</taxon>
        <taxon>Spermatophyta</taxon>
        <taxon>Magnoliopsida</taxon>
        <taxon>eudicotyledons</taxon>
        <taxon>Gunneridae</taxon>
        <taxon>Pentapetalae</taxon>
        <taxon>Caryophyllales</taxon>
        <taxon>Chenopodiaceae</taxon>
        <taxon>Betoideae</taxon>
        <taxon>Beta</taxon>
    </lineage>
</organism>
<dbReference type="Gramene" id="KMS94492">
    <property type="protein sequence ID" value="KMS94492"/>
    <property type="gene ID" value="BVRB_020870"/>
</dbReference>
<dbReference type="PANTHER" id="PTHR46127:SF1">
    <property type="entry name" value="CILIA- AND FLAGELLA-ASSOCIATED PROTEIN 65"/>
    <property type="match status" value="1"/>
</dbReference>
<feature type="non-terminal residue" evidence="1">
    <location>
        <position position="1"/>
    </location>
</feature>
<evidence type="ECO:0008006" key="3">
    <source>
        <dbReference type="Google" id="ProtNLM"/>
    </source>
</evidence>
<evidence type="ECO:0000313" key="1">
    <source>
        <dbReference type="EMBL" id="KMS94492.1"/>
    </source>
</evidence>
<reference evidence="1 2" key="1">
    <citation type="journal article" date="2014" name="Nature">
        <title>The genome of the recently domesticated crop plant sugar beet (Beta vulgaris).</title>
        <authorList>
            <person name="Dohm J.C."/>
            <person name="Minoche A.E."/>
            <person name="Holtgrawe D."/>
            <person name="Capella-Gutierrez S."/>
            <person name="Zakrzewski F."/>
            <person name="Tafer H."/>
            <person name="Rupp O."/>
            <person name="Sorensen T.R."/>
            <person name="Stracke R."/>
            <person name="Reinhardt R."/>
            <person name="Goesmann A."/>
            <person name="Kraft T."/>
            <person name="Schulz B."/>
            <person name="Stadler P.F."/>
            <person name="Schmidt T."/>
            <person name="Gabaldon T."/>
            <person name="Lehrach H."/>
            <person name="Weisshaar B."/>
            <person name="Himmelbauer H."/>
        </authorList>
    </citation>
    <scope>NUCLEOTIDE SEQUENCE [LARGE SCALE GENOMIC DNA]</scope>
    <source>
        <tissue evidence="1">Taproot</tissue>
    </source>
</reference>
<dbReference type="AlphaFoldDB" id="A0A0J8B3S0"/>
<dbReference type="Gene3D" id="2.60.40.10">
    <property type="entry name" value="Immunoglobulins"/>
    <property type="match status" value="1"/>
</dbReference>
<dbReference type="PANTHER" id="PTHR46127">
    <property type="entry name" value="CILIA- AND FLAGELLA-ASSOCIATED PROTEIN 65"/>
    <property type="match status" value="1"/>
</dbReference>
<evidence type="ECO:0000313" key="2">
    <source>
        <dbReference type="Proteomes" id="UP000035740"/>
    </source>
</evidence>
<name>A0A0J8B3S0_BETVV</name>
<accession>A0A0J8B3S0</accession>
<dbReference type="InterPro" id="IPR013783">
    <property type="entry name" value="Ig-like_fold"/>
</dbReference>
<dbReference type="InterPro" id="IPR052614">
    <property type="entry name" value="CFAP65"/>
</dbReference>
<protein>
    <recommendedName>
        <fullName evidence="3">HYDIN protein</fullName>
    </recommendedName>
</protein>
<sequence length="155" mass="17321">SGYLQVRVCPGHTGPVRLISRCRYAHIEVDSDQVEFGLVPLDRHEYRYITIRNLSLVPAHIHCQRSTAGQQDPFWLQLPADNIPIGPESSATITVHYKAGQLGQRSVQQFQIGCTGGNTVPLICRGTGLGPSLRIEPEYIDFKDVRYGAIFERDC</sequence>
<dbReference type="Proteomes" id="UP000035740">
    <property type="component" value="Unassembled WGS sequence"/>
</dbReference>
<keyword evidence="2" id="KW-1185">Reference proteome</keyword>